<dbReference type="RefSeq" id="XP_016646461.1">
    <property type="nucleotide sequence ID" value="XM_016783261.1"/>
</dbReference>
<dbReference type="Proteomes" id="UP000028545">
    <property type="component" value="Unassembled WGS sequence"/>
</dbReference>
<dbReference type="PANTHER" id="PTHR30466">
    <property type="entry name" value="FLAVIN REDUCTASE"/>
    <property type="match status" value="1"/>
</dbReference>
<dbReference type="SMART" id="SM00903">
    <property type="entry name" value="Flavin_Reduct"/>
    <property type="match status" value="1"/>
</dbReference>
<dbReference type="InterPro" id="IPR002563">
    <property type="entry name" value="Flavin_Rdtase-like_dom"/>
</dbReference>
<dbReference type="OrthoDB" id="2015405at2759"/>
<dbReference type="Gene3D" id="2.30.110.10">
    <property type="entry name" value="Electron Transport, Fmn-binding Protein, Chain A"/>
    <property type="match status" value="1"/>
</dbReference>
<dbReference type="InterPro" id="IPR012349">
    <property type="entry name" value="Split_barrel_FMN-bd"/>
</dbReference>
<name>A0A084GH50_PSEDA</name>
<dbReference type="InterPro" id="IPR050268">
    <property type="entry name" value="NADH-dep_flavin_reductase"/>
</dbReference>
<keyword evidence="5" id="KW-1185">Reference proteome</keyword>
<feature type="region of interest" description="Disordered" evidence="2">
    <location>
        <begin position="50"/>
        <end position="75"/>
    </location>
</feature>
<feature type="domain" description="Flavin reductase like" evidence="3">
    <location>
        <begin position="86"/>
        <end position="268"/>
    </location>
</feature>
<reference evidence="4 5" key="1">
    <citation type="journal article" date="2014" name="Genome Announc.">
        <title>Draft genome sequence of the pathogenic fungus Scedosporium apiospermum.</title>
        <authorList>
            <person name="Vandeputte P."/>
            <person name="Ghamrawi S."/>
            <person name="Rechenmann M."/>
            <person name="Iltis A."/>
            <person name="Giraud S."/>
            <person name="Fleury M."/>
            <person name="Thornton C."/>
            <person name="Delhaes L."/>
            <person name="Meyer W."/>
            <person name="Papon N."/>
            <person name="Bouchara J.P."/>
        </authorList>
    </citation>
    <scope>NUCLEOTIDE SEQUENCE [LARGE SCALE GENOMIC DNA]</scope>
    <source>
        <strain evidence="4 5">IHEM 14462</strain>
    </source>
</reference>
<dbReference type="GeneID" id="27718647"/>
<keyword evidence="1" id="KW-0560">Oxidoreductase</keyword>
<gene>
    <name evidence="4" type="ORF">SAPIO_CDS0495</name>
</gene>
<organism evidence="4 5">
    <name type="scientific">Pseudallescheria apiosperma</name>
    <name type="common">Scedosporium apiospermum</name>
    <dbReference type="NCBI Taxonomy" id="563466"/>
    <lineage>
        <taxon>Eukaryota</taxon>
        <taxon>Fungi</taxon>
        <taxon>Dikarya</taxon>
        <taxon>Ascomycota</taxon>
        <taxon>Pezizomycotina</taxon>
        <taxon>Sordariomycetes</taxon>
        <taxon>Hypocreomycetidae</taxon>
        <taxon>Microascales</taxon>
        <taxon>Microascaceae</taxon>
        <taxon>Scedosporium</taxon>
    </lineage>
</organism>
<dbReference type="SUPFAM" id="SSF50475">
    <property type="entry name" value="FMN-binding split barrel"/>
    <property type="match status" value="1"/>
</dbReference>
<accession>A0A084GH50</accession>
<dbReference type="VEuPathDB" id="FungiDB:SAPIO_CDS0495"/>
<dbReference type="AlphaFoldDB" id="A0A084GH50"/>
<dbReference type="EMBL" id="JOWA01000022">
    <property type="protein sequence ID" value="KEZ46662.1"/>
    <property type="molecule type" value="Genomic_DNA"/>
</dbReference>
<evidence type="ECO:0000313" key="4">
    <source>
        <dbReference type="EMBL" id="KEZ46662.1"/>
    </source>
</evidence>
<dbReference type="PANTHER" id="PTHR30466:SF1">
    <property type="entry name" value="FMN REDUCTASE (NADH) RUTF"/>
    <property type="match status" value="1"/>
</dbReference>
<sequence length="278" mass="29937">MRGFKVLGVAAKATPGRTGLVTSWAIDANSSRICCIGDRIPFQSNRTIATAARAQQPPSTPSNTPPTPSPTSHHATATADQFRALMRLLPHSVVVCTSLDPHPHTPTPSSSSLSSTTTTNQKPSYPRAMTMSSLTSLSISPTPLVSFNIKKPSRTLDALRSSGRFNVHVLRDDVRGSRIAEWFSRGDAGKDPFEGVEGCGCVVERGDGGVELRGEGVRRVLRCRVEELLSVRDHVIVVGEVEEIRGDGGEEGDAEGLGLAYADRRYRRAGEVIQKHVE</sequence>
<dbReference type="HOGENOM" id="CLU_070401_0_1_1"/>
<comment type="caution">
    <text evidence="4">The sequence shown here is derived from an EMBL/GenBank/DDBJ whole genome shotgun (WGS) entry which is preliminary data.</text>
</comment>
<dbReference type="GO" id="GO:0010181">
    <property type="term" value="F:FMN binding"/>
    <property type="evidence" value="ECO:0007669"/>
    <property type="project" value="InterPro"/>
</dbReference>
<feature type="compositionally biased region" description="Pro residues" evidence="2">
    <location>
        <begin position="58"/>
        <end position="69"/>
    </location>
</feature>
<proteinExistence type="predicted"/>
<evidence type="ECO:0000256" key="2">
    <source>
        <dbReference type="SAM" id="MobiDB-lite"/>
    </source>
</evidence>
<feature type="compositionally biased region" description="Low complexity" evidence="2">
    <location>
        <begin position="107"/>
        <end position="119"/>
    </location>
</feature>
<dbReference type="OMA" id="AYADRKY"/>
<protein>
    <submittedName>
        <fullName evidence="4">Flavin reductase like domain-containing protein</fullName>
    </submittedName>
</protein>
<evidence type="ECO:0000313" key="5">
    <source>
        <dbReference type="Proteomes" id="UP000028545"/>
    </source>
</evidence>
<evidence type="ECO:0000256" key="1">
    <source>
        <dbReference type="ARBA" id="ARBA00023002"/>
    </source>
</evidence>
<evidence type="ECO:0000259" key="3">
    <source>
        <dbReference type="SMART" id="SM00903"/>
    </source>
</evidence>
<dbReference type="Pfam" id="PF01613">
    <property type="entry name" value="Flavin_Reduct"/>
    <property type="match status" value="1"/>
</dbReference>
<dbReference type="KEGG" id="sapo:SAPIO_CDS0495"/>
<dbReference type="GO" id="GO:0042602">
    <property type="term" value="F:riboflavin reductase (NADPH) activity"/>
    <property type="evidence" value="ECO:0007669"/>
    <property type="project" value="TreeGrafter"/>
</dbReference>
<feature type="region of interest" description="Disordered" evidence="2">
    <location>
        <begin position="99"/>
        <end position="126"/>
    </location>
</feature>